<accession>A0ABX8CHP8</accession>
<evidence type="ECO:0000259" key="3">
    <source>
        <dbReference type="Pfam" id="PF14361"/>
    </source>
</evidence>
<name>A0ABX8CHP8_9NOCA</name>
<dbReference type="EMBL" id="CP074371">
    <property type="protein sequence ID" value="QVI19492.1"/>
    <property type="molecule type" value="Genomic_DNA"/>
</dbReference>
<dbReference type="InterPro" id="IPR041522">
    <property type="entry name" value="CdaR_GGDEF"/>
</dbReference>
<sequence length="402" mass="43712">MIDETTALIAAVADRFETRLESLELEIAEAVVAEVPAAAADPAAAVKVRVGMRANLRRLLALVRDHDDRLAPDVPPEALENARELARRGAGVEVAYQVHRVAQRVIWRRWMDDVVDVVGSSRHLISVLDRSLQVHSSYVDHVLSESLAELQRERDALLGGDLARRGEIVRSILAGGLPNDGLLARRLRYDIYGRHTAMILWTADDAEADLGSAAMQLGRIVGTQSPLTVDAGTDVLWVWIATDSPIPIADAGIDPALRVAIGSAGGGVSGFRNSHQDAMSVYRLLASNPAASRSATYSEVEVAALFGGDARRVRQFVTSTLGPLAADSPGAQRLRETLRVFLAEADNAPKTARRLHTHRNTVLQRIARATELLGYSPGERRLTVTLALELDRWVRPPEPQSD</sequence>
<proteinExistence type="inferred from homology"/>
<dbReference type="Pfam" id="PF14361">
    <property type="entry name" value="RsbRD_N"/>
    <property type="match status" value="1"/>
</dbReference>
<dbReference type="PANTHER" id="PTHR33744:SF1">
    <property type="entry name" value="DNA-BINDING TRANSCRIPTIONAL ACTIVATOR ADER"/>
    <property type="match status" value="1"/>
</dbReference>
<dbReference type="Proteomes" id="UP000683310">
    <property type="component" value="Chromosome"/>
</dbReference>
<dbReference type="Gene3D" id="1.10.10.2840">
    <property type="entry name" value="PucR C-terminal helix-turn-helix domain"/>
    <property type="match status" value="1"/>
</dbReference>
<comment type="similarity">
    <text evidence="1">Belongs to the CdaR family.</text>
</comment>
<gene>
    <name evidence="5" type="ORF">KHQ06_24330</name>
</gene>
<feature type="domain" description="CdaR GGDEF-like" evidence="4">
    <location>
        <begin position="184"/>
        <end position="283"/>
    </location>
</feature>
<dbReference type="InterPro" id="IPR025751">
    <property type="entry name" value="RsbRD_N_dom"/>
</dbReference>
<evidence type="ECO:0000259" key="4">
    <source>
        <dbReference type="Pfam" id="PF17853"/>
    </source>
</evidence>
<feature type="domain" description="PucR C-terminal helix-turn-helix" evidence="2">
    <location>
        <begin position="334"/>
        <end position="389"/>
    </location>
</feature>
<reference evidence="5 6" key="1">
    <citation type="submission" date="2021-04" db="EMBL/GenBank/DDBJ databases">
        <title>Nocardia tengchongensis.</title>
        <authorList>
            <person name="Zhuang k."/>
            <person name="Ran Y."/>
            <person name="Li W."/>
        </authorList>
    </citation>
    <scope>NUCLEOTIDE SEQUENCE [LARGE SCALE GENOMIC DNA]</scope>
    <source>
        <strain evidence="5 6">CFH S0057</strain>
    </source>
</reference>
<dbReference type="InterPro" id="IPR051448">
    <property type="entry name" value="CdaR-like_regulators"/>
</dbReference>
<dbReference type="Pfam" id="PF17853">
    <property type="entry name" value="GGDEF_2"/>
    <property type="match status" value="1"/>
</dbReference>
<organism evidence="5 6">
    <name type="scientific">Nocardia tengchongensis</name>
    <dbReference type="NCBI Taxonomy" id="2055889"/>
    <lineage>
        <taxon>Bacteria</taxon>
        <taxon>Bacillati</taxon>
        <taxon>Actinomycetota</taxon>
        <taxon>Actinomycetes</taxon>
        <taxon>Mycobacteriales</taxon>
        <taxon>Nocardiaceae</taxon>
        <taxon>Nocardia</taxon>
    </lineage>
</organism>
<evidence type="ECO:0000259" key="2">
    <source>
        <dbReference type="Pfam" id="PF13556"/>
    </source>
</evidence>
<evidence type="ECO:0000313" key="5">
    <source>
        <dbReference type="EMBL" id="QVI19492.1"/>
    </source>
</evidence>
<dbReference type="PANTHER" id="PTHR33744">
    <property type="entry name" value="CARBOHYDRATE DIACID REGULATOR"/>
    <property type="match status" value="1"/>
</dbReference>
<protein>
    <submittedName>
        <fullName evidence="5">Helix-turn-helix domain-containing protein</fullName>
    </submittedName>
</protein>
<keyword evidence="6" id="KW-1185">Reference proteome</keyword>
<evidence type="ECO:0000313" key="6">
    <source>
        <dbReference type="Proteomes" id="UP000683310"/>
    </source>
</evidence>
<dbReference type="InterPro" id="IPR025736">
    <property type="entry name" value="PucR_C-HTH_dom"/>
</dbReference>
<dbReference type="InterPro" id="IPR042070">
    <property type="entry name" value="PucR_C-HTH_sf"/>
</dbReference>
<feature type="domain" description="RsbT co-antagonist protein RsbRD N-terminal" evidence="3">
    <location>
        <begin position="26"/>
        <end position="165"/>
    </location>
</feature>
<dbReference type="Pfam" id="PF13556">
    <property type="entry name" value="HTH_30"/>
    <property type="match status" value="1"/>
</dbReference>
<evidence type="ECO:0000256" key="1">
    <source>
        <dbReference type="ARBA" id="ARBA00006754"/>
    </source>
</evidence>